<dbReference type="Proteomes" id="UP000219050">
    <property type="component" value="Plasmid pDY25-A"/>
</dbReference>
<dbReference type="KEGG" id="cmag:CBW24_15700"/>
<gene>
    <name evidence="2" type="ORF">CBW24_15700</name>
</gene>
<evidence type="ECO:0000313" key="2">
    <source>
        <dbReference type="EMBL" id="ATI43592.1"/>
    </source>
</evidence>
<organism evidence="2 3">
    <name type="scientific">Pacificitalea manganoxidans</name>
    <dbReference type="NCBI Taxonomy" id="1411902"/>
    <lineage>
        <taxon>Bacteria</taxon>
        <taxon>Pseudomonadati</taxon>
        <taxon>Pseudomonadota</taxon>
        <taxon>Alphaproteobacteria</taxon>
        <taxon>Rhodobacterales</taxon>
        <taxon>Paracoccaceae</taxon>
        <taxon>Pacificitalea</taxon>
    </lineage>
</organism>
<evidence type="ECO:0000259" key="1">
    <source>
        <dbReference type="SMART" id="SM00953"/>
    </source>
</evidence>
<dbReference type="RefSeq" id="WP_097374340.1">
    <property type="nucleotide sequence ID" value="NZ_CP021405.1"/>
</dbReference>
<proteinExistence type="predicted"/>
<dbReference type="Pfam" id="PF08808">
    <property type="entry name" value="RES"/>
    <property type="match status" value="1"/>
</dbReference>
<reference evidence="2 3" key="1">
    <citation type="submission" date="2017-05" db="EMBL/GenBank/DDBJ databases">
        <title>Comparative genomic and metabolic analysis of manganese-oxidizing mechanisms in Celeribater manganoxidans DY25T: its adaption to the environment of polymetallic nodule.</title>
        <authorList>
            <person name="Wang X."/>
        </authorList>
    </citation>
    <scope>NUCLEOTIDE SEQUENCE [LARGE SCALE GENOMIC DNA]</scope>
    <source>
        <strain evidence="2 3">DY25</strain>
        <plasmid evidence="3">pdy25-a</plasmid>
    </source>
</reference>
<dbReference type="InterPro" id="IPR014914">
    <property type="entry name" value="RES_dom"/>
</dbReference>
<sequence>MNYTGLLYRALNPVYAAEPLSGRGAALHGGRFNPRGMGALYVAMSLPTALREANQIGHLQPTTLIAIEARISNLFDTRDDAALAQHGLTGADLADPGWRDAMLRKGEAPTQAFARRLLEAGHSGMIVRSYARGAGADDLNMVLWRGTGTDVSLRVIDDQNRLAPPPDMPR</sequence>
<dbReference type="EMBL" id="CP021405">
    <property type="protein sequence ID" value="ATI43592.1"/>
    <property type="molecule type" value="Genomic_DNA"/>
</dbReference>
<evidence type="ECO:0000313" key="3">
    <source>
        <dbReference type="Proteomes" id="UP000219050"/>
    </source>
</evidence>
<geneLocation type="plasmid" evidence="3">
    <name>pdy25-a</name>
</geneLocation>
<dbReference type="SMART" id="SM00953">
    <property type="entry name" value="RES"/>
    <property type="match status" value="1"/>
</dbReference>
<dbReference type="OrthoDB" id="648213at2"/>
<accession>A0A291M3T4</accession>
<dbReference type="AlphaFoldDB" id="A0A291M3T4"/>
<name>A0A291M3T4_9RHOB</name>
<keyword evidence="2" id="KW-0614">Plasmid</keyword>
<protein>
    <recommendedName>
        <fullName evidence="1">RES domain-containing protein</fullName>
    </recommendedName>
</protein>
<keyword evidence="3" id="KW-1185">Reference proteome</keyword>
<feature type="domain" description="RES" evidence="1">
    <location>
        <begin position="19"/>
        <end position="155"/>
    </location>
</feature>